<sequence length="163" mass="17604">MTETTTSFPSVTLADRAAILDTLHRYTAGLDLGDADLLASSLTEDATVDLGPAMRRIGYDFPPLRPRESVVSALIGAVGPLDTSHAISNVRSTVDGDVATVHAYAQAQHFEPGRGSDPAATRHALMMNRYTATMVRDGERWRIQHLDIANAWFDGDPTVLLGE</sequence>
<dbReference type="InterPro" id="IPR037401">
    <property type="entry name" value="SnoaL-like"/>
</dbReference>
<evidence type="ECO:0000259" key="1">
    <source>
        <dbReference type="Pfam" id="PF13577"/>
    </source>
</evidence>
<dbReference type="AlphaFoldDB" id="A0A010ZT21"/>
<name>A0A010ZT21_9ACTN</name>
<dbReference type="Pfam" id="PF13577">
    <property type="entry name" value="SnoaL_4"/>
    <property type="match status" value="1"/>
</dbReference>
<evidence type="ECO:0000313" key="2">
    <source>
        <dbReference type="EMBL" id="EXG80357.1"/>
    </source>
</evidence>
<evidence type="ECO:0000313" key="3">
    <source>
        <dbReference type="Proteomes" id="UP000021053"/>
    </source>
</evidence>
<feature type="domain" description="SnoaL-like" evidence="1">
    <location>
        <begin position="12"/>
        <end position="146"/>
    </location>
</feature>
<dbReference type="EMBL" id="JFBT01000001">
    <property type="protein sequence ID" value="EXG80357.1"/>
    <property type="molecule type" value="Genomic_DNA"/>
</dbReference>
<reference evidence="2 3" key="1">
    <citation type="submission" date="2013-07" db="EMBL/GenBank/DDBJ databases">
        <authorList>
            <consortium name="DOE Joint Genome Institute"/>
            <person name="Eisen J."/>
            <person name="Huntemann M."/>
            <person name="Han J."/>
            <person name="Chen A."/>
            <person name="Kyrpides N."/>
            <person name="Mavromatis K."/>
            <person name="Markowitz V."/>
            <person name="Palaniappan K."/>
            <person name="Ivanova N."/>
            <person name="Schaumberg A."/>
            <person name="Pati A."/>
            <person name="Liolios K."/>
            <person name="Nordberg H.P."/>
            <person name="Cantor M.N."/>
            <person name="Hua S.X."/>
            <person name="Woyke T."/>
        </authorList>
    </citation>
    <scope>NUCLEOTIDE SEQUENCE [LARGE SCALE GENOMIC DNA]</scope>
    <source>
        <strain evidence="2 3">DSM 44712</strain>
    </source>
</reference>
<dbReference type="RefSeq" id="WP_035849204.1">
    <property type="nucleotide sequence ID" value="NZ_KK073874.1"/>
</dbReference>
<organism evidence="2 3">
    <name type="scientific">Cryptosporangium arvum DSM 44712</name>
    <dbReference type="NCBI Taxonomy" id="927661"/>
    <lineage>
        <taxon>Bacteria</taxon>
        <taxon>Bacillati</taxon>
        <taxon>Actinomycetota</taxon>
        <taxon>Actinomycetes</taxon>
        <taxon>Cryptosporangiales</taxon>
        <taxon>Cryptosporangiaceae</taxon>
        <taxon>Cryptosporangium</taxon>
    </lineage>
</organism>
<dbReference type="Gene3D" id="3.10.450.50">
    <property type="match status" value="1"/>
</dbReference>
<comment type="caution">
    <text evidence="2">The sequence shown here is derived from an EMBL/GenBank/DDBJ whole genome shotgun (WGS) entry which is preliminary data.</text>
</comment>
<proteinExistence type="predicted"/>
<dbReference type="SUPFAM" id="SSF54427">
    <property type="entry name" value="NTF2-like"/>
    <property type="match status" value="1"/>
</dbReference>
<dbReference type="PATRIC" id="fig|927661.3.peg.1404"/>
<gene>
    <name evidence="2" type="ORF">CryarDRAFT_1430</name>
</gene>
<dbReference type="InterPro" id="IPR032710">
    <property type="entry name" value="NTF2-like_dom_sf"/>
</dbReference>
<protein>
    <recommendedName>
        <fullName evidence="1">SnoaL-like domain-containing protein</fullName>
    </recommendedName>
</protein>
<dbReference type="HOGENOM" id="CLU_106738_1_1_11"/>
<keyword evidence="3" id="KW-1185">Reference proteome</keyword>
<dbReference type="Proteomes" id="UP000021053">
    <property type="component" value="Unassembled WGS sequence"/>
</dbReference>
<accession>A0A010ZT21</accession>
<dbReference type="OrthoDB" id="1492465at2"/>